<dbReference type="PANTHER" id="PTHR13696:SF52">
    <property type="entry name" value="PARA FAMILY PROTEIN CT_582"/>
    <property type="match status" value="1"/>
</dbReference>
<name>A0ABS8H5E2_9SPHN</name>
<dbReference type="InterPro" id="IPR025669">
    <property type="entry name" value="AAA_dom"/>
</dbReference>
<dbReference type="RefSeq" id="WP_009820874.1">
    <property type="nucleotide sequence ID" value="NZ_JAJGNP010000005.1"/>
</dbReference>
<evidence type="ECO:0000313" key="3">
    <source>
        <dbReference type="Proteomes" id="UP001198830"/>
    </source>
</evidence>
<dbReference type="PANTHER" id="PTHR13696">
    <property type="entry name" value="P-LOOP CONTAINING NUCLEOSIDE TRIPHOSPHATE HYDROLASE"/>
    <property type="match status" value="1"/>
</dbReference>
<organism evidence="2 3">
    <name type="scientific">Sphingobium soli</name>
    <dbReference type="NCBI Taxonomy" id="1591116"/>
    <lineage>
        <taxon>Bacteria</taxon>
        <taxon>Pseudomonadati</taxon>
        <taxon>Pseudomonadota</taxon>
        <taxon>Alphaproteobacteria</taxon>
        <taxon>Sphingomonadales</taxon>
        <taxon>Sphingomonadaceae</taxon>
        <taxon>Sphingobium</taxon>
    </lineage>
</organism>
<keyword evidence="3" id="KW-1185">Reference proteome</keyword>
<sequence>MAKGSTQKAASATVAVYSLKGGVGKTTVSVNLAWASASISKRRTLLWDLDPQAASSWLLSTDQTSRDAAQAIFSKDVEVKKLIQPSTVPGLDLIAADTSLRGLDHLFREMDKKKRLAKLIESLGRDYDRIILDCPPGLTETSEQVLRAADLIVIPVIPSPLSQRAMGEVARYLVQRGGAHAPILPVYSMVDRRRSLHRAALESQTGWPAIPMASTIEQMTVRRKPLGAFAPASPSAQAFASLWTQVERQLSGR</sequence>
<dbReference type="Proteomes" id="UP001198830">
    <property type="component" value="Unassembled WGS sequence"/>
</dbReference>
<dbReference type="Pfam" id="PF13614">
    <property type="entry name" value="AAA_31"/>
    <property type="match status" value="1"/>
</dbReference>
<dbReference type="InterPro" id="IPR050678">
    <property type="entry name" value="DNA_Partitioning_ATPase"/>
</dbReference>
<feature type="domain" description="AAA" evidence="1">
    <location>
        <begin position="13"/>
        <end position="167"/>
    </location>
</feature>
<protein>
    <submittedName>
        <fullName evidence="2">ParA family protein</fullName>
    </submittedName>
</protein>
<dbReference type="InterPro" id="IPR027417">
    <property type="entry name" value="P-loop_NTPase"/>
</dbReference>
<comment type="caution">
    <text evidence="2">The sequence shown here is derived from an EMBL/GenBank/DDBJ whole genome shotgun (WGS) entry which is preliminary data.</text>
</comment>
<accession>A0ABS8H5E2</accession>
<gene>
    <name evidence="2" type="ORF">LL253_08765</name>
</gene>
<reference evidence="2 3" key="1">
    <citation type="submission" date="2021-10" db="EMBL/GenBank/DDBJ databases">
        <title>The diversity and Nitrogen Metabolism of Culturable Nitrate-Utilizing Bacteria Within the Oxygen Minimum Zone of the Changjiang (Yangtze River)Estuary.</title>
        <authorList>
            <person name="Zhang D."/>
            <person name="Zheng J."/>
            <person name="Liu S."/>
            <person name="He W."/>
        </authorList>
    </citation>
    <scope>NUCLEOTIDE SEQUENCE [LARGE SCALE GENOMIC DNA]</scope>
    <source>
        <strain evidence="2 3">FXH275-2</strain>
    </source>
</reference>
<evidence type="ECO:0000259" key="1">
    <source>
        <dbReference type="Pfam" id="PF13614"/>
    </source>
</evidence>
<proteinExistence type="predicted"/>
<dbReference type="CDD" id="cd02042">
    <property type="entry name" value="ParAB_family"/>
    <property type="match status" value="1"/>
</dbReference>
<evidence type="ECO:0000313" key="2">
    <source>
        <dbReference type="EMBL" id="MCC4232781.1"/>
    </source>
</evidence>
<dbReference type="SUPFAM" id="SSF52540">
    <property type="entry name" value="P-loop containing nucleoside triphosphate hydrolases"/>
    <property type="match status" value="1"/>
</dbReference>
<dbReference type="EMBL" id="JAJGNP010000005">
    <property type="protein sequence ID" value="MCC4232781.1"/>
    <property type="molecule type" value="Genomic_DNA"/>
</dbReference>
<dbReference type="Gene3D" id="3.40.50.300">
    <property type="entry name" value="P-loop containing nucleotide triphosphate hydrolases"/>
    <property type="match status" value="1"/>
</dbReference>